<evidence type="ECO:0000313" key="2">
    <source>
        <dbReference type="Proteomes" id="UP000314294"/>
    </source>
</evidence>
<evidence type="ECO:0000313" key="1">
    <source>
        <dbReference type="EMBL" id="TNN55877.1"/>
    </source>
</evidence>
<accession>A0A4Z2GQN0</accession>
<reference evidence="1 2" key="1">
    <citation type="submission" date="2019-03" db="EMBL/GenBank/DDBJ databases">
        <title>First draft genome of Liparis tanakae, snailfish: a comprehensive survey of snailfish specific genes.</title>
        <authorList>
            <person name="Kim W."/>
            <person name="Song I."/>
            <person name="Jeong J.-H."/>
            <person name="Kim D."/>
            <person name="Kim S."/>
            <person name="Ryu S."/>
            <person name="Song J.Y."/>
            <person name="Lee S.K."/>
        </authorList>
    </citation>
    <scope>NUCLEOTIDE SEQUENCE [LARGE SCALE GENOMIC DNA]</scope>
    <source>
        <tissue evidence="1">Muscle</tissue>
    </source>
</reference>
<dbReference type="EMBL" id="SRLO01000443">
    <property type="protein sequence ID" value="TNN55877.1"/>
    <property type="molecule type" value="Genomic_DNA"/>
</dbReference>
<keyword evidence="2" id="KW-1185">Reference proteome</keyword>
<dbReference type="AlphaFoldDB" id="A0A4Z2GQN0"/>
<name>A0A4Z2GQN0_9TELE</name>
<dbReference type="Proteomes" id="UP000314294">
    <property type="component" value="Unassembled WGS sequence"/>
</dbReference>
<comment type="caution">
    <text evidence="1">The sequence shown here is derived from an EMBL/GenBank/DDBJ whole genome shotgun (WGS) entry which is preliminary data.</text>
</comment>
<sequence length="78" mass="8033">MRLRGSSAGSVPLHAPSAAAAAQVRDCLDSSIKNGKRGSAVCSGVLRENINAVEADRTDGPRIKALFVAGRSLNTLEA</sequence>
<protein>
    <submittedName>
        <fullName evidence="1">Uncharacterized protein</fullName>
    </submittedName>
</protein>
<proteinExistence type="predicted"/>
<organism evidence="1 2">
    <name type="scientific">Liparis tanakae</name>
    <name type="common">Tanaka's snailfish</name>
    <dbReference type="NCBI Taxonomy" id="230148"/>
    <lineage>
        <taxon>Eukaryota</taxon>
        <taxon>Metazoa</taxon>
        <taxon>Chordata</taxon>
        <taxon>Craniata</taxon>
        <taxon>Vertebrata</taxon>
        <taxon>Euteleostomi</taxon>
        <taxon>Actinopterygii</taxon>
        <taxon>Neopterygii</taxon>
        <taxon>Teleostei</taxon>
        <taxon>Neoteleostei</taxon>
        <taxon>Acanthomorphata</taxon>
        <taxon>Eupercaria</taxon>
        <taxon>Perciformes</taxon>
        <taxon>Cottioidei</taxon>
        <taxon>Cottales</taxon>
        <taxon>Liparidae</taxon>
        <taxon>Liparis</taxon>
    </lineage>
</organism>
<gene>
    <name evidence="1" type="ORF">EYF80_033876</name>
</gene>